<dbReference type="Pfam" id="PF00005">
    <property type="entry name" value="ABC_tran"/>
    <property type="match status" value="1"/>
</dbReference>
<feature type="region of interest" description="Disordered" evidence="6">
    <location>
        <begin position="369"/>
        <end position="406"/>
    </location>
</feature>
<evidence type="ECO:0000256" key="4">
    <source>
        <dbReference type="ARBA" id="ARBA00022989"/>
    </source>
</evidence>
<evidence type="ECO:0000313" key="10">
    <source>
        <dbReference type="Proteomes" id="UP000039046"/>
    </source>
</evidence>
<dbReference type="PROSITE" id="PS00211">
    <property type="entry name" value="ABC_TRANSPORTER_1"/>
    <property type="match status" value="1"/>
</dbReference>
<keyword evidence="3" id="KW-0067">ATP-binding</keyword>
<feature type="transmembrane region" description="Helical" evidence="7">
    <location>
        <begin position="74"/>
        <end position="95"/>
    </location>
</feature>
<dbReference type="STRING" id="1531966.A0A0A1SS02"/>
<keyword evidence="10" id="KW-1185">Reference proteome</keyword>
<protein>
    <recommendedName>
        <fullName evidence="8">ABC transporter domain-containing protein</fullName>
    </recommendedName>
</protein>
<keyword evidence="1 7" id="KW-0812">Transmembrane</keyword>
<dbReference type="InterPro" id="IPR003439">
    <property type="entry name" value="ABC_transporter-like_ATP-bd"/>
</dbReference>
<feature type="transmembrane region" description="Helical" evidence="7">
    <location>
        <begin position="31"/>
        <end position="59"/>
    </location>
</feature>
<feature type="transmembrane region" description="Helical" evidence="7">
    <location>
        <begin position="431"/>
        <end position="455"/>
    </location>
</feature>
<feature type="transmembrane region" description="Helical" evidence="7">
    <location>
        <begin position="467"/>
        <end position="493"/>
    </location>
</feature>
<evidence type="ECO:0000256" key="2">
    <source>
        <dbReference type="ARBA" id="ARBA00022741"/>
    </source>
</evidence>
<dbReference type="InterPro" id="IPR050173">
    <property type="entry name" value="ABC_transporter_C-like"/>
</dbReference>
<dbReference type="GO" id="GO:0016887">
    <property type="term" value="F:ATP hydrolysis activity"/>
    <property type="evidence" value="ECO:0007669"/>
    <property type="project" value="InterPro"/>
</dbReference>
<dbReference type="PANTHER" id="PTHR24223">
    <property type="entry name" value="ATP-BINDING CASSETTE SUB-FAMILY C"/>
    <property type="match status" value="1"/>
</dbReference>
<sequence length="494" mass="53143">MRQLKMFGIEATIGEKTHRFRKMELDASKPFRLLIVGVNVLDASATALAPAVTIILYTVTRMNLATEVPKPDEIFTSLSLIALLASSVALLSLALTKFTSGIGSFDRIQDYLFAEINSGDSIHIHPNDMAMELAALPGSELVRVQGGSFRYGNDGDCQLNNMTFTVNRGEVVAVVGPLGCGKSSLLKAVLGEVSCAGGRLSMHATSVAYCQQTPYMFNGTIKNNITGDVHVDASWLEKVLFSCDLTSDIENLPTSLDTVVGASGLQLSGGQKQRVALARAVYAKPQLLLLDDVLTALDTITASRIFQRLFGPTGVIRQLQAGIMIVRVAPDQLLAATNKVIVLSEKGHIDAEGSYTDILATCPLLQNSSLPKDRSESSEDVPVPDSEKQTARPRATKASPVTTISTTAKSRSSGDLTLYSYYINSIGRLSFAFILGFSILYVVSLVFPQVLLSWWSGSLPGRGLTYLVTYTVLSILSVIAIGLSIGYFFVWAVP</sequence>
<dbReference type="EMBL" id="CDHN01000001">
    <property type="protein sequence ID" value="CEJ83183.1"/>
    <property type="molecule type" value="Genomic_DNA"/>
</dbReference>
<dbReference type="InterPro" id="IPR003593">
    <property type="entry name" value="AAA+_ATPase"/>
</dbReference>
<evidence type="ECO:0000256" key="5">
    <source>
        <dbReference type="ARBA" id="ARBA00023136"/>
    </source>
</evidence>
<dbReference type="PROSITE" id="PS50893">
    <property type="entry name" value="ABC_TRANSPORTER_2"/>
    <property type="match status" value="1"/>
</dbReference>
<proteinExistence type="predicted"/>
<dbReference type="GO" id="GO:0042626">
    <property type="term" value="F:ATPase-coupled transmembrane transporter activity"/>
    <property type="evidence" value="ECO:0007669"/>
    <property type="project" value="TreeGrafter"/>
</dbReference>
<evidence type="ECO:0000256" key="1">
    <source>
        <dbReference type="ARBA" id="ARBA00022692"/>
    </source>
</evidence>
<evidence type="ECO:0000256" key="6">
    <source>
        <dbReference type="SAM" id="MobiDB-lite"/>
    </source>
</evidence>
<evidence type="ECO:0000256" key="7">
    <source>
        <dbReference type="SAM" id="Phobius"/>
    </source>
</evidence>
<dbReference type="AlphaFoldDB" id="A0A0A1SS02"/>
<dbReference type="SUPFAM" id="SSF52540">
    <property type="entry name" value="P-loop containing nucleoside triphosphate hydrolases"/>
    <property type="match status" value="1"/>
</dbReference>
<reference evidence="9 10" key="1">
    <citation type="journal article" date="2015" name="Genome Announc.">
        <title>Draft Genome Sequence and Gene Annotation of the Entomopathogenic Fungus Verticillium hemipterigenum.</title>
        <authorList>
            <person name="Horn F."/>
            <person name="Habel A."/>
            <person name="Scharf D.H."/>
            <person name="Dworschak J."/>
            <person name="Brakhage A.A."/>
            <person name="Guthke R."/>
            <person name="Hertweck C."/>
            <person name="Linde J."/>
        </authorList>
    </citation>
    <scope>NUCLEOTIDE SEQUENCE [LARGE SCALE GENOMIC DNA]</scope>
</reference>
<evidence type="ECO:0000256" key="3">
    <source>
        <dbReference type="ARBA" id="ARBA00022840"/>
    </source>
</evidence>
<dbReference type="InterPro" id="IPR017871">
    <property type="entry name" value="ABC_transporter-like_CS"/>
</dbReference>
<dbReference type="HOGENOM" id="CLU_552291_0_0_1"/>
<feature type="domain" description="ABC transporter" evidence="8">
    <location>
        <begin position="142"/>
        <end position="371"/>
    </location>
</feature>
<keyword evidence="2" id="KW-0547">Nucleotide-binding</keyword>
<dbReference type="PANTHER" id="PTHR24223:SF399">
    <property type="entry name" value="ABC TRANSPORTER ATNG"/>
    <property type="match status" value="1"/>
</dbReference>
<dbReference type="InterPro" id="IPR027417">
    <property type="entry name" value="P-loop_NTPase"/>
</dbReference>
<dbReference type="Gene3D" id="3.40.50.300">
    <property type="entry name" value="P-loop containing nucleotide triphosphate hydrolases"/>
    <property type="match status" value="1"/>
</dbReference>
<dbReference type="OrthoDB" id="6500128at2759"/>
<dbReference type="SMART" id="SM00382">
    <property type="entry name" value="AAA"/>
    <property type="match status" value="1"/>
</dbReference>
<keyword evidence="5 7" id="KW-0472">Membrane</keyword>
<accession>A0A0A1SS02</accession>
<dbReference type="Proteomes" id="UP000039046">
    <property type="component" value="Unassembled WGS sequence"/>
</dbReference>
<gene>
    <name evidence="9" type="ORF">VHEMI03204</name>
</gene>
<evidence type="ECO:0000259" key="8">
    <source>
        <dbReference type="PROSITE" id="PS50893"/>
    </source>
</evidence>
<evidence type="ECO:0000313" key="9">
    <source>
        <dbReference type="EMBL" id="CEJ83183.1"/>
    </source>
</evidence>
<dbReference type="InterPro" id="IPR036640">
    <property type="entry name" value="ABC1_TM_sf"/>
</dbReference>
<name>A0A0A1SS02_9HYPO</name>
<organism evidence="9 10">
    <name type="scientific">[Torrubiella] hemipterigena</name>
    <dbReference type="NCBI Taxonomy" id="1531966"/>
    <lineage>
        <taxon>Eukaryota</taxon>
        <taxon>Fungi</taxon>
        <taxon>Dikarya</taxon>
        <taxon>Ascomycota</taxon>
        <taxon>Pezizomycotina</taxon>
        <taxon>Sordariomycetes</taxon>
        <taxon>Hypocreomycetidae</taxon>
        <taxon>Hypocreales</taxon>
        <taxon>Clavicipitaceae</taxon>
        <taxon>Clavicipitaceae incertae sedis</taxon>
        <taxon>'Torrubiella' clade</taxon>
    </lineage>
</organism>
<dbReference type="Gene3D" id="1.20.1560.10">
    <property type="entry name" value="ABC transporter type 1, transmembrane domain"/>
    <property type="match status" value="1"/>
</dbReference>
<dbReference type="GO" id="GO:0016020">
    <property type="term" value="C:membrane"/>
    <property type="evidence" value="ECO:0007669"/>
    <property type="project" value="InterPro"/>
</dbReference>
<dbReference type="GO" id="GO:0005524">
    <property type="term" value="F:ATP binding"/>
    <property type="evidence" value="ECO:0007669"/>
    <property type="project" value="UniProtKB-KW"/>
</dbReference>
<keyword evidence="4 7" id="KW-1133">Transmembrane helix</keyword>